<dbReference type="InterPro" id="IPR028098">
    <property type="entry name" value="Glyco_trans_4-like_N"/>
</dbReference>
<dbReference type="CDD" id="cd03801">
    <property type="entry name" value="GT4_PimA-like"/>
    <property type="match status" value="1"/>
</dbReference>
<dbReference type="RefSeq" id="WP_264308308.1">
    <property type="nucleotide sequence ID" value="NZ_CP109635.1"/>
</dbReference>
<evidence type="ECO:0000256" key="1">
    <source>
        <dbReference type="SAM" id="Coils"/>
    </source>
</evidence>
<feature type="domain" description="Glycosyltransferase subfamily 4-like N-terminal" evidence="3">
    <location>
        <begin position="16"/>
        <end position="186"/>
    </location>
</feature>
<accession>A0AA46TVY5</accession>
<dbReference type="PANTHER" id="PTHR45871">
    <property type="entry name" value="N-ACETYLGLUCOSAMINYL-PHOSPHATIDYLINOSITOL BIOSYNTHETIC PROTEIN"/>
    <property type="match status" value="1"/>
</dbReference>
<dbReference type="Proteomes" id="UP001164042">
    <property type="component" value="Chromosome"/>
</dbReference>
<protein>
    <submittedName>
        <fullName evidence="4">Glycosyltransferase family 4 protein</fullName>
    </submittedName>
</protein>
<gene>
    <name evidence="4" type="ORF">OF801_00795</name>
</gene>
<dbReference type="AlphaFoldDB" id="A0AA46TVY5"/>
<evidence type="ECO:0000313" key="4">
    <source>
        <dbReference type="EMBL" id="UYT10510.1"/>
    </source>
</evidence>
<name>A0AA46TVY5_9LACT</name>
<dbReference type="InterPro" id="IPR001296">
    <property type="entry name" value="Glyco_trans_1"/>
</dbReference>
<dbReference type="Pfam" id="PF13439">
    <property type="entry name" value="Glyco_transf_4"/>
    <property type="match status" value="1"/>
</dbReference>
<dbReference type="GO" id="GO:0016757">
    <property type="term" value="F:glycosyltransferase activity"/>
    <property type="evidence" value="ECO:0007669"/>
    <property type="project" value="InterPro"/>
</dbReference>
<proteinExistence type="predicted"/>
<dbReference type="PANTHER" id="PTHR45871:SF1">
    <property type="entry name" value="PHOSPHATIDYLINOSITOL N-ACETYLGLUCOSAMINYLTRANSFERASE SUBUNIT A"/>
    <property type="match status" value="1"/>
</dbReference>
<feature type="domain" description="Glycosyl transferase family 1" evidence="2">
    <location>
        <begin position="194"/>
        <end position="348"/>
    </location>
</feature>
<dbReference type="SUPFAM" id="SSF53756">
    <property type="entry name" value="UDP-Glycosyltransferase/glycogen phosphorylase"/>
    <property type="match status" value="1"/>
</dbReference>
<dbReference type="Pfam" id="PF00534">
    <property type="entry name" value="Glycos_transf_1"/>
    <property type="match status" value="1"/>
</dbReference>
<dbReference type="Gene3D" id="3.40.50.2000">
    <property type="entry name" value="Glycogen Phosphorylase B"/>
    <property type="match status" value="2"/>
</dbReference>
<feature type="coiled-coil region" evidence="1">
    <location>
        <begin position="322"/>
        <end position="349"/>
    </location>
</feature>
<dbReference type="EMBL" id="CP109635">
    <property type="protein sequence ID" value="UYT10510.1"/>
    <property type="molecule type" value="Genomic_DNA"/>
</dbReference>
<organism evidence="4 5">
    <name type="scientific">Lactococcus garvieae</name>
    <dbReference type="NCBI Taxonomy" id="1363"/>
    <lineage>
        <taxon>Bacteria</taxon>
        <taxon>Bacillati</taxon>
        <taxon>Bacillota</taxon>
        <taxon>Bacilli</taxon>
        <taxon>Lactobacillales</taxon>
        <taxon>Streptococcaceae</taxon>
        <taxon>Lactococcus</taxon>
    </lineage>
</organism>
<reference evidence="4" key="1">
    <citation type="submission" date="2022-10" db="EMBL/GenBank/DDBJ databases">
        <title>Genome assembly of Lactococcus garvieae isolates from cricket gut.</title>
        <authorList>
            <person name="Luecke A.R."/>
            <person name="Brown A.M.V."/>
            <person name="Wakeman C.A."/>
        </authorList>
    </citation>
    <scope>NUCLEOTIDE SEQUENCE</scope>
    <source>
        <strain evidence="4">Alexii-11_2</strain>
    </source>
</reference>
<sequence>MKKVAFFSGFYLPFLGGIERYTYNISKKLVERGYEVLIVTSQHEDSLPSLEIVDGLKIYRLPIKNIWKSRYPFLKKNKTYHELIEKIKEENIDYFISNTRFQLPAILGAKMARDLGKEAIVIEHGTTYLTLNNRLLDFILHKIEKSLINRMKKLTSKFYGVSQEASNWLKEFGVDASGVLYNAVDCKDYEKFHRVSADSKILISYSGRLQAQFKGIETLLAAFTDISSKADDIELVIAGDGPIYQDLVQQYSYNKNIKFLGKVSHDEVMKLNNDSDIFVLLSKIEGFSTSMIEAAMMENVIITTDVGGARELIPDSRYGFIIENSKEALVQTLNEILNHKREAKEMQKLVSQRVLDNFTWDKTADTLENVFLHMEDNES</sequence>
<evidence type="ECO:0000259" key="2">
    <source>
        <dbReference type="Pfam" id="PF00534"/>
    </source>
</evidence>
<evidence type="ECO:0000259" key="3">
    <source>
        <dbReference type="Pfam" id="PF13439"/>
    </source>
</evidence>
<evidence type="ECO:0000313" key="5">
    <source>
        <dbReference type="Proteomes" id="UP001164042"/>
    </source>
</evidence>
<keyword evidence="1" id="KW-0175">Coiled coil</keyword>